<keyword evidence="1" id="KW-0732">Signal</keyword>
<dbReference type="RefSeq" id="WP_014043733.1">
    <property type="nucleotide sequence ID" value="NC_015952.1"/>
</dbReference>
<evidence type="ECO:0000313" key="3">
    <source>
        <dbReference type="Proteomes" id="UP000008703"/>
    </source>
</evidence>
<evidence type="ECO:0000256" key="1">
    <source>
        <dbReference type="SAM" id="SignalP"/>
    </source>
</evidence>
<geneLocation type="plasmid" evidence="2 3">
    <name>pSTRVI02</name>
</geneLocation>
<protein>
    <recommendedName>
        <fullName evidence="4">Secreted protein</fullName>
    </recommendedName>
</protein>
<dbReference type="KEGG" id="svl:Strvi_0021"/>
<feature type="signal peptide" evidence="1">
    <location>
        <begin position="1"/>
        <end position="26"/>
    </location>
</feature>
<keyword evidence="3" id="KW-1185">Reference proteome</keyword>
<dbReference type="AlphaFoldDB" id="G2PHF2"/>
<sequence length="84" mass="8839">MMLRRLAALAALPVIALSLAAAPAMAADPEPPAPPSDPRPAHVWICADPADISVDLGGLLGLHVDLDLLHPWHGHYCGWVPVAR</sequence>
<name>G2PHF2_STRV4</name>
<evidence type="ECO:0000313" key="2">
    <source>
        <dbReference type="EMBL" id="AEM88798.1"/>
    </source>
</evidence>
<organism evidence="2 3">
    <name type="scientific">Streptomyces violaceusniger (strain Tu 4113)</name>
    <dbReference type="NCBI Taxonomy" id="653045"/>
    <lineage>
        <taxon>Bacteria</taxon>
        <taxon>Bacillati</taxon>
        <taxon>Actinomycetota</taxon>
        <taxon>Actinomycetes</taxon>
        <taxon>Kitasatosporales</taxon>
        <taxon>Streptomycetaceae</taxon>
        <taxon>Streptomyces</taxon>
        <taxon>Streptomyces violaceusniger group</taxon>
    </lineage>
</organism>
<proteinExistence type="predicted"/>
<dbReference type="EMBL" id="CP002996">
    <property type="protein sequence ID" value="AEM88798.1"/>
    <property type="molecule type" value="Genomic_DNA"/>
</dbReference>
<dbReference type="Proteomes" id="UP000008703">
    <property type="component" value="Plasmid pSTRVI02"/>
</dbReference>
<dbReference type="HOGENOM" id="CLU_2526238_0_0_11"/>
<gene>
    <name evidence="2" type="ORF">Strvi_0021</name>
</gene>
<evidence type="ECO:0008006" key="4">
    <source>
        <dbReference type="Google" id="ProtNLM"/>
    </source>
</evidence>
<feature type="chain" id="PRO_5003435280" description="Secreted protein" evidence="1">
    <location>
        <begin position="27"/>
        <end position="84"/>
    </location>
</feature>
<keyword evidence="2" id="KW-0614">Plasmid</keyword>
<reference evidence="2" key="1">
    <citation type="submission" date="2011-08" db="EMBL/GenBank/DDBJ databases">
        <title>Complete sequence of plasmid 2 of Streptomyces violaceusniger Tu 4113.</title>
        <authorList>
            <consortium name="US DOE Joint Genome Institute"/>
            <person name="Lucas S."/>
            <person name="Han J."/>
            <person name="Lapidus A."/>
            <person name="Cheng J.-F."/>
            <person name="Goodwin L."/>
            <person name="Pitluck S."/>
            <person name="Peters L."/>
            <person name="Ivanova N."/>
            <person name="Daligault H."/>
            <person name="Detter J.C."/>
            <person name="Han C."/>
            <person name="Tapia R."/>
            <person name="Land M."/>
            <person name="Hauser L."/>
            <person name="Kyrpides N."/>
            <person name="Ivanova N."/>
            <person name="Pagani I."/>
            <person name="Hagen A."/>
            <person name="Katz L."/>
            <person name="Fiedler H.-P."/>
            <person name="Keasling J."/>
            <person name="Fortman J."/>
            <person name="Woyke T."/>
        </authorList>
    </citation>
    <scope>NUCLEOTIDE SEQUENCE [LARGE SCALE GENOMIC DNA]</scope>
    <source>
        <strain evidence="2">Tu 4113</strain>
        <plasmid evidence="2">pSTRVI02</plasmid>
    </source>
</reference>
<accession>G2PHF2</accession>